<keyword evidence="2" id="KW-1185">Reference proteome</keyword>
<gene>
    <name evidence="1" type="ORF">IEQ34_006618</name>
</gene>
<dbReference type="Proteomes" id="UP000775213">
    <property type="component" value="Unassembled WGS sequence"/>
</dbReference>
<accession>A0AAV7H7E6</accession>
<dbReference type="AlphaFoldDB" id="A0AAV7H7E6"/>
<evidence type="ECO:0008006" key="3">
    <source>
        <dbReference type="Google" id="ProtNLM"/>
    </source>
</evidence>
<protein>
    <recommendedName>
        <fullName evidence="3">HNH endonuclease</fullName>
    </recommendedName>
</protein>
<dbReference type="EMBL" id="JAGFBR010000007">
    <property type="protein sequence ID" value="KAH0463832.1"/>
    <property type="molecule type" value="Genomic_DNA"/>
</dbReference>
<sequence>MKLKYELSRSSKVKCCSCESLLGAMSKAVGEVSLFHILECHWDTKNNLVLCPIHASRRLPYDIAEIKKSNSTSVNPLVSSDPDISYIIKRPYATWMFSSGLNKG</sequence>
<reference evidence="1 2" key="1">
    <citation type="journal article" date="2021" name="Hortic Res">
        <title>Chromosome-scale assembly of the Dendrobium chrysotoxum genome enhances the understanding of orchid evolution.</title>
        <authorList>
            <person name="Zhang Y."/>
            <person name="Zhang G.Q."/>
            <person name="Zhang D."/>
            <person name="Liu X.D."/>
            <person name="Xu X.Y."/>
            <person name="Sun W.H."/>
            <person name="Yu X."/>
            <person name="Zhu X."/>
            <person name="Wang Z.W."/>
            <person name="Zhao X."/>
            <person name="Zhong W.Y."/>
            <person name="Chen H."/>
            <person name="Yin W.L."/>
            <person name="Huang T."/>
            <person name="Niu S.C."/>
            <person name="Liu Z.J."/>
        </authorList>
    </citation>
    <scope>NUCLEOTIDE SEQUENCE [LARGE SCALE GENOMIC DNA]</scope>
    <source>
        <strain evidence="1">Lindl</strain>
    </source>
</reference>
<name>A0AAV7H7E6_DENCH</name>
<organism evidence="1 2">
    <name type="scientific">Dendrobium chrysotoxum</name>
    <name type="common">Orchid</name>
    <dbReference type="NCBI Taxonomy" id="161865"/>
    <lineage>
        <taxon>Eukaryota</taxon>
        <taxon>Viridiplantae</taxon>
        <taxon>Streptophyta</taxon>
        <taxon>Embryophyta</taxon>
        <taxon>Tracheophyta</taxon>
        <taxon>Spermatophyta</taxon>
        <taxon>Magnoliopsida</taxon>
        <taxon>Liliopsida</taxon>
        <taxon>Asparagales</taxon>
        <taxon>Orchidaceae</taxon>
        <taxon>Epidendroideae</taxon>
        <taxon>Malaxideae</taxon>
        <taxon>Dendrobiinae</taxon>
        <taxon>Dendrobium</taxon>
    </lineage>
</organism>
<evidence type="ECO:0000313" key="2">
    <source>
        <dbReference type="Proteomes" id="UP000775213"/>
    </source>
</evidence>
<proteinExistence type="predicted"/>
<comment type="caution">
    <text evidence="1">The sequence shown here is derived from an EMBL/GenBank/DDBJ whole genome shotgun (WGS) entry which is preliminary data.</text>
</comment>
<evidence type="ECO:0000313" key="1">
    <source>
        <dbReference type="EMBL" id="KAH0463832.1"/>
    </source>
</evidence>